<keyword evidence="12" id="KW-0594">Phospholipid biosynthesis</keyword>
<dbReference type="OrthoDB" id="9777147at2"/>
<feature type="transmembrane region" description="Helical" evidence="16">
    <location>
        <begin position="118"/>
        <end position="141"/>
    </location>
</feature>
<feature type="transmembrane region" description="Helical" evidence="16">
    <location>
        <begin position="12"/>
        <end position="29"/>
    </location>
</feature>
<gene>
    <name evidence="17" type="ORF">Cpap_1814</name>
</gene>
<dbReference type="PROSITE" id="PS00379">
    <property type="entry name" value="CDP_ALCOHOL_P_TRANSF"/>
    <property type="match status" value="1"/>
</dbReference>
<evidence type="ECO:0000256" key="16">
    <source>
        <dbReference type="SAM" id="Phobius"/>
    </source>
</evidence>
<keyword evidence="7 15" id="KW-0808">Transferase</keyword>
<evidence type="ECO:0000256" key="3">
    <source>
        <dbReference type="ARBA" id="ARBA00010441"/>
    </source>
</evidence>
<dbReference type="PANTHER" id="PTHR14269">
    <property type="entry name" value="CDP-DIACYLGLYCEROL--GLYCEROL-3-PHOSPHATE 3-PHOSPHATIDYLTRANSFERASE-RELATED"/>
    <property type="match status" value="1"/>
</dbReference>
<dbReference type="EMBL" id="ACXX02000007">
    <property type="protein sequence ID" value="EGD47620.1"/>
    <property type="molecule type" value="Genomic_DNA"/>
</dbReference>
<evidence type="ECO:0000256" key="6">
    <source>
        <dbReference type="ARBA" id="ARBA00022516"/>
    </source>
</evidence>
<keyword evidence="8 16" id="KW-0812">Transmembrane</keyword>
<feature type="transmembrane region" description="Helical" evidence="16">
    <location>
        <begin position="73"/>
        <end position="106"/>
    </location>
</feature>
<dbReference type="InterPro" id="IPR048254">
    <property type="entry name" value="CDP_ALCOHOL_P_TRANSF_CS"/>
</dbReference>
<dbReference type="GO" id="GO:0012505">
    <property type="term" value="C:endomembrane system"/>
    <property type="evidence" value="ECO:0007669"/>
    <property type="project" value="UniProtKB-SubCell"/>
</dbReference>
<evidence type="ECO:0000256" key="1">
    <source>
        <dbReference type="ARBA" id="ARBA00000287"/>
    </source>
</evidence>
<organism evidence="17 18">
    <name type="scientific">Ruminiclostridium papyrosolvens DSM 2782</name>
    <dbReference type="NCBI Taxonomy" id="588581"/>
    <lineage>
        <taxon>Bacteria</taxon>
        <taxon>Bacillati</taxon>
        <taxon>Bacillota</taxon>
        <taxon>Clostridia</taxon>
        <taxon>Eubacteriales</taxon>
        <taxon>Oscillospiraceae</taxon>
        <taxon>Ruminiclostridium</taxon>
    </lineage>
</organism>
<evidence type="ECO:0000256" key="4">
    <source>
        <dbReference type="ARBA" id="ARBA00013174"/>
    </source>
</evidence>
<evidence type="ECO:0000256" key="13">
    <source>
        <dbReference type="ARBA" id="ARBA00023264"/>
    </source>
</evidence>
<evidence type="ECO:0000256" key="7">
    <source>
        <dbReference type="ARBA" id="ARBA00022679"/>
    </source>
</evidence>
<evidence type="ECO:0000256" key="15">
    <source>
        <dbReference type="RuleBase" id="RU003750"/>
    </source>
</evidence>
<evidence type="ECO:0000313" key="18">
    <source>
        <dbReference type="Proteomes" id="UP000003860"/>
    </source>
</evidence>
<evidence type="ECO:0000256" key="2">
    <source>
        <dbReference type="ARBA" id="ARBA00004127"/>
    </source>
</evidence>
<dbReference type="Gene3D" id="1.20.120.1760">
    <property type="match status" value="1"/>
</dbReference>
<dbReference type="InterPro" id="IPR000462">
    <property type="entry name" value="CDP-OH_P_trans"/>
</dbReference>
<evidence type="ECO:0000256" key="9">
    <source>
        <dbReference type="ARBA" id="ARBA00022989"/>
    </source>
</evidence>
<reference evidence="17" key="1">
    <citation type="submission" date="2009-07" db="EMBL/GenBank/DDBJ databases">
        <authorList>
            <consortium name="US DOE Joint Genome Institute (JGI-PGF)"/>
            <person name="Lucas S."/>
            <person name="Copeland A."/>
            <person name="Lapidus A."/>
            <person name="Glavina del Rio T."/>
            <person name="Tice H."/>
            <person name="Bruce D."/>
            <person name="Goodwin L."/>
            <person name="Pitluck S."/>
            <person name="Larimer F."/>
            <person name="Land M.L."/>
            <person name="Mouttaki H."/>
            <person name="He Z."/>
            <person name="Zhou J."/>
            <person name="Hemme C.L."/>
        </authorList>
    </citation>
    <scope>NUCLEOTIDE SEQUENCE [LARGE SCALE GENOMIC DNA]</scope>
    <source>
        <strain evidence="17">DSM 2782</strain>
    </source>
</reference>
<keyword evidence="11 16" id="KW-0472">Membrane</keyword>
<dbReference type="PANTHER" id="PTHR14269:SF61">
    <property type="entry name" value="CDP-DIACYLGLYCEROL--SERINE O-PHOSPHATIDYLTRANSFERASE"/>
    <property type="match status" value="1"/>
</dbReference>
<comment type="similarity">
    <text evidence="3 15">Belongs to the CDP-alcohol phosphatidyltransferase class-I family.</text>
</comment>
<dbReference type="STRING" id="588581.Cpap_1814"/>
<reference evidence="17" key="2">
    <citation type="submission" date="2011-01" db="EMBL/GenBank/DDBJ databases">
        <title>The Non-contiguous Finished genome of Clostridium papyrosolvens.</title>
        <authorList>
            <person name="Lucas S."/>
            <person name="Copeland A."/>
            <person name="Lapidus A."/>
            <person name="Cheng J.-F."/>
            <person name="Goodwin L."/>
            <person name="Pitluck S."/>
            <person name="Misra M."/>
            <person name="Chertkov O."/>
            <person name="Detter J.C."/>
            <person name="Han C."/>
            <person name="Tapia R."/>
            <person name="Land M."/>
            <person name="Hauser L."/>
            <person name="Kyrpides N."/>
            <person name="Ivanova N."/>
            <person name="Pagani I."/>
            <person name="Mouttaki H."/>
            <person name="He Z."/>
            <person name="Zhou J."/>
            <person name="Hemme C.L."/>
            <person name="Woyke T."/>
        </authorList>
    </citation>
    <scope>NUCLEOTIDE SEQUENCE [LARGE SCALE GENOMIC DNA]</scope>
    <source>
        <strain evidence="17">DSM 2782</strain>
    </source>
</reference>
<feature type="transmembrane region" description="Helical" evidence="16">
    <location>
        <begin position="153"/>
        <end position="171"/>
    </location>
</feature>
<comment type="caution">
    <text evidence="17">The sequence shown here is derived from an EMBL/GenBank/DDBJ whole genome shotgun (WGS) entry which is preliminary data.</text>
</comment>
<evidence type="ECO:0000256" key="14">
    <source>
        <dbReference type="ARBA" id="ARBA00032361"/>
    </source>
</evidence>
<evidence type="ECO:0000256" key="8">
    <source>
        <dbReference type="ARBA" id="ARBA00022692"/>
    </source>
</evidence>
<dbReference type="GO" id="GO:0003882">
    <property type="term" value="F:CDP-diacylglycerol-serine O-phosphatidyltransferase activity"/>
    <property type="evidence" value="ECO:0007669"/>
    <property type="project" value="UniProtKB-EC"/>
</dbReference>
<evidence type="ECO:0000256" key="5">
    <source>
        <dbReference type="ARBA" id="ARBA00017171"/>
    </source>
</evidence>
<dbReference type="Proteomes" id="UP000003860">
    <property type="component" value="Unassembled WGS sequence"/>
</dbReference>
<dbReference type="RefSeq" id="WP_004619575.1">
    <property type="nucleotide sequence ID" value="NZ_ACXX02000007.1"/>
</dbReference>
<dbReference type="InterPro" id="IPR043130">
    <property type="entry name" value="CDP-OH_PTrfase_TM_dom"/>
</dbReference>
<evidence type="ECO:0000313" key="17">
    <source>
        <dbReference type="EMBL" id="EGD47620.1"/>
    </source>
</evidence>
<keyword evidence="13" id="KW-1208">Phospholipid metabolism</keyword>
<comment type="catalytic activity">
    <reaction evidence="1">
        <text>a CDP-1,2-diacyl-sn-glycerol + L-serine = a 1,2-diacyl-sn-glycero-3-phospho-L-serine + CMP + H(+)</text>
        <dbReference type="Rhea" id="RHEA:16913"/>
        <dbReference type="ChEBI" id="CHEBI:15378"/>
        <dbReference type="ChEBI" id="CHEBI:33384"/>
        <dbReference type="ChEBI" id="CHEBI:57262"/>
        <dbReference type="ChEBI" id="CHEBI:58332"/>
        <dbReference type="ChEBI" id="CHEBI:60377"/>
        <dbReference type="EC" id="2.7.8.8"/>
    </reaction>
</comment>
<dbReference type="eggNOG" id="COG1183">
    <property type="taxonomic scope" value="Bacteria"/>
</dbReference>
<evidence type="ECO:0000256" key="10">
    <source>
        <dbReference type="ARBA" id="ARBA00023098"/>
    </source>
</evidence>
<name>F1TDI2_9FIRM</name>
<keyword evidence="10" id="KW-0443">Lipid metabolism</keyword>
<dbReference type="AlphaFoldDB" id="F1TDI2"/>
<dbReference type="Pfam" id="PF01066">
    <property type="entry name" value="CDP-OH_P_transf"/>
    <property type="match status" value="1"/>
</dbReference>
<evidence type="ECO:0000256" key="11">
    <source>
        <dbReference type="ARBA" id="ARBA00023136"/>
    </source>
</evidence>
<comment type="subcellular location">
    <subcellularLocation>
        <location evidence="2">Endomembrane system</location>
        <topology evidence="2">Multi-pass membrane protein</topology>
    </subcellularLocation>
</comment>
<dbReference type="NCBIfam" id="TIGR00473">
    <property type="entry name" value="pssA"/>
    <property type="match status" value="1"/>
</dbReference>
<dbReference type="InterPro" id="IPR004533">
    <property type="entry name" value="CDP-diaglyc--ser_O-PTrfase"/>
</dbReference>
<accession>F1TDI2</accession>
<protein>
    <recommendedName>
        <fullName evidence="5">CDP-diacylglycerol--serine O-phosphatidyltransferase</fullName>
        <ecNumber evidence="4">2.7.8.8</ecNumber>
    </recommendedName>
    <alternativeName>
        <fullName evidence="14">Phosphatidylserine synthase</fullName>
    </alternativeName>
</protein>
<dbReference type="EC" id="2.7.8.8" evidence="4"/>
<evidence type="ECO:0000256" key="12">
    <source>
        <dbReference type="ARBA" id="ARBA00023209"/>
    </source>
</evidence>
<sequence>MRDRIKRSLPNFLTLINLSLGVIALLFVIRNDLVQASLMVMVAALTDRFDGKAARMLDCTSELGKELDSLSDLVSFGIAPIIITWKISFISFPVIGCLLAVIYPIAGAYRLARYNVTAFNNVFSGVPITIAGALLAIINLFNCYSIEHHRYSNANTLFSAVIVVLLSFLMVSKIRIKKR</sequence>
<keyword evidence="18" id="KW-1185">Reference proteome</keyword>
<keyword evidence="9 16" id="KW-1133">Transmembrane helix</keyword>
<keyword evidence="6" id="KW-0444">Lipid biosynthesis</keyword>
<proteinExistence type="inferred from homology"/>
<dbReference type="GO" id="GO:0016020">
    <property type="term" value="C:membrane"/>
    <property type="evidence" value="ECO:0007669"/>
    <property type="project" value="InterPro"/>
</dbReference>
<dbReference type="InterPro" id="IPR050324">
    <property type="entry name" value="CDP-alcohol_PTase-I"/>
</dbReference>
<dbReference type="GO" id="GO:0008654">
    <property type="term" value="P:phospholipid biosynthetic process"/>
    <property type="evidence" value="ECO:0007669"/>
    <property type="project" value="UniProtKB-KW"/>
</dbReference>